<gene>
    <name evidence="1" type="ORF">EZS27_004774</name>
</gene>
<accession>A0A5J4SR49</accession>
<dbReference type="AlphaFoldDB" id="A0A5J4SR49"/>
<proteinExistence type="predicted"/>
<protein>
    <submittedName>
        <fullName evidence="1">Uncharacterized protein</fullName>
    </submittedName>
</protein>
<evidence type="ECO:0000313" key="1">
    <source>
        <dbReference type="EMBL" id="KAA6347750.1"/>
    </source>
</evidence>
<reference evidence="1" key="1">
    <citation type="submission" date="2019-03" db="EMBL/GenBank/DDBJ databases">
        <title>Single cell metagenomics reveals metabolic interactions within the superorganism composed of flagellate Streblomastix strix and complex community of Bacteroidetes bacteria on its surface.</title>
        <authorList>
            <person name="Treitli S.C."/>
            <person name="Kolisko M."/>
            <person name="Husnik F."/>
            <person name="Keeling P."/>
            <person name="Hampl V."/>
        </authorList>
    </citation>
    <scope>NUCLEOTIDE SEQUENCE</scope>
    <source>
        <strain evidence="1">STM</strain>
    </source>
</reference>
<dbReference type="EMBL" id="SNRY01000085">
    <property type="protein sequence ID" value="KAA6347750.1"/>
    <property type="molecule type" value="Genomic_DNA"/>
</dbReference>
<sequence>MFYENPKGVIICIEKPEYTTSFDSYRVEYYFYLLFLSIFESEGFFLNKFKLARSYNKNISLHIHFFLHLCTEYIKTTLNY</sequence>
<organism evidence="1">
    <name type="scientific">termite gut metagenome</name>
    <dbReference type="NCBI Taxonomy" id="433724"/>
    <lineage>
        <taxon>unclassified sequences</taxon>
        <taxon>metagenomes</taxon>
        <taxon>organismal metagenomes</taxon>
    </lineage>
</organism>
<name>A0A5J4SR49_9ZZZZ</name>
<comment type="caution">
    <text evidence="1">The sequence shown here is derived from an EMBL/GenBank/DDBJ whole genome shotgun (WGS) entry which is preliminary data.</text>
</comment>